<dbReference type="GO" id="GO:0006571">
    <property type="term" value="P:tyrosine biosynthetic process"/>
    <property type="evidence" value="ECO:0007669"/>
    <property type="project" value="InterPro"/>
</dbReference>
<keyword evidence="4" id="KW-1185">Reference proteome</keyword>
<dbReference type="EMBL" id="SJPI01000001">
    <property type="protein sequence ID" value="TWT53547.1"/>
    <property type="molecule type" value="Genomic_DNA"/>
</dbReference>
<evidence type="ECO:0000313" key="3">
    <source>
        <dbReference type="EMBL" id="TWT53547.1"/>
    </source>
</evidence>
<evidence type="ECO:0000256" key="1">
    <source>
        <dbReference type="ARBA" id="ARBA00023002"/>
    </source>
</evidence>
<dbReference type="GO" id="GO:0004665">
    <property type="term" value="F:prephenate dehydrogenase (NADP+) activity"/>
    <property type="evidence" value="ECO:0007669"/>
    <property type="project" value="InterPro"/>
</dbReference>
<name>A0A5C5WSF3_9BACT</name>
<dbReference type="GO" id="GO:0070403">
    <property type="term" value="F:NAD+ binding"/>
    <property type="evidence" value="ECO:0007669"/>
    <property type="project" value="InterPro"/>
</dbReference>
<feature type="domain" description="Prephenate/arogenate dehydrogenase" evidence="2">
    <location>
        <begin position="12"/>
        <end position="290"/>
    </location>
</feature>
<dbReference type="PROSITE" id="PS51176">
    <property type="entry name" value="PDH_ADH"/>
    <property type="match status" value="1"/>
</dbReference>
<evidence type="ECO:0000313" key="4">
    <source>
        <dbReference type="Proteomes" id="UP000316598"/>
    </source>
</evidence>
<protein>
    <submittedName>
        <fullName evidence="3">Prephenate dehydrogenase</fullName>
    </submittedName>
</protein>
<dbReference type="Gene3D" id="3.40.50.720">
    <property type="entry name" value="NAD(P)-binding Rossmann-like Domain"/>
    <property type="match status" value="1"/>
</dbReference>
<dbReference type="AlphaFoldDB" id="A0A5C5WSF3"/>
<gene>
    <name evidence="3" type="ORF">Pla22_11760</name>
</gene>
<dbReference type="InterPro" id="IPR050812">
    <property type="entry name" value="Preph/Arog_dehydrog"/>
</dbReference>
<dbReference type="InterPro" id="IPR008927">
    <property type="entry name" value="6-PGluconate_DH-like_C_sf"/>
</dbReference>
<keyword evidence="1" id="KW-0560">Oxidoreductase</keyword>
<dbReference type="Pfam" id="PF20463">
    <property type="entry name" value="PDH_C"/>
    <property type="match status" value="1"/>
</dbReference>
<dbReference type="InterPro" id="IPR046826">
    <property type="entry name" value="PDH_N"/>
</dbReference>
<reference evidence="3 4" key="1">
    <citation type="submission" date="2019-02" db="EMBL/GenBank/DDBJ databases">
        <title>Deep-cultivation of Planctomycetes and their phenomic and genomic characterization uncovers novel biology.</title>
        <authorList>
            <person name="Wiegand S."/>
            <person name="Jogler M."/>
            <person name="Boedeker C."/>
            <person name="Pinto D."/>
            <person name="Vollmers J."/>
            <person name="Rivas-Marin E."/>
            <person name="Kohn T."/>
            <person name="Peeters S.H."/>
            <person name="Heuer A."/>
            <person name="Rast P."/>
            <person name="Oberbeckmann S."/>
            <person name="Bunk B."/>
            <person name="Jeske O."/>
            <person name="Meyerdierks A."/>
            <person name="Storesund J.E."/>
            <person name="Kallscheuer N."/>
            <person name="Luecker S."/>
            <person name="Lage O.M."/>
            <person name="Pohl T."/>
            <person name="Merkel B.J."/>
            <person name="Hornburger P."/>
            <person name="Mueller R.-W."/>
            <person name="Bruemmer F."/>
            <person name="Labrenz M."/>
            <person name="Spormann A.M."/>
            <person name="Op Den Camp H."/>
            <person name="Overmann J."/>
            <person name="Amann R."/>
            <person name="Jetten M.S.M."/>
            <person name="Mascher T."/>
            <person name="Medema M.H."/>
            <person name="Devos D.P."/>
            <person name="Kaster A.-K."/>
            <person name="Ovreas L."/>
            <person name="Rohde M."/>
            <person name="Galperin M.Y."/>
            <person name="Jogler C."/>
        </authorList>
    </citation>
    <scope>NUCLEOTIDE SEQUENCE [LARGE SCALE GENOMIC DNA]</scope>
    <source>
        <strain evidence="3 4">Pla22</strain>
    </source>
</reference>
<dbReference type="InterPro" id="IPR036291">
    <property type="entry name" value="NAD(P)-bd_dom_sf"/>
</dbReference>
<dbReference type="PANTHER" id="PTHR21363:SF0">
    <property type="entry name" value="PREPHENATE DEHYDROGENASE [NADP(+)]"/>
    <property type="match status" value="1"/>
</dbReference>
<accession>A0A5C5WSF3</accession>
<dbReference type="InterPro" id="IPR046825">
    <property type="entry name" value="PDH_C"/>
</dbReference>
<dbReference type="Gene3D" id="1.10.3660.10">
    <property type="entry name" value="6-phosphogluconate dehydrogenase C-terminal like domain"/>
    <property type="match status" value="1"/>
</dbReference>
<evidence type="ECO:0000259" key="2">
    <source>
        <dbReference type="PROSITE" id="PS51176"/>
    </source>
</evidence>
<dbReference type="SUPFAM" id="SSF48179">
    <property type="entry name" value="6-phosphogluconate dehydrogenase C-terminal domain-like"/>
    <property type="match status" value="1"/>
</dbReference>
<dbReference type="SUPFAM" id="SSF51735">
    <property type="entry name" value="NAD(P)-binding Rossmann-fold domains"/>
    <property type="match status" value="1"/>
</dbReference>
<dbReference type="InterPro" id="IPR003099">
    <property type="entry name" value="Prephen_DH"/>
</dbReference>
<proteinExistence type="predicted"/>
<dbReference type="FunFam" id="3.40.50.720:FF:000208">
    <property type="entry name" value="Prephenate dehydrogenase"/>
    <property type="match status" value="1"/>
</dbReference>
<dbReference type="GO" id="GO:0008977">
    <property type="term" value="F:prephenate dehydrogenase (NAD+) activity"/>
    <property type="evidence" value="ECO:0007669"/>
    <property type="project" value="InterPro"/>
</dbReference>
<dbReference type="PANTHER" id="PTHR21363">
    <property type="entry name" value="PREPHENATE DEHYDROGENASE"/>
    <property type="match status" value="1"/>
</dbReference>
<comment type="caution">
    <text evidence="3">The sequence shown here is derived from an EMBL/GenBank/DDBJ whole genome shotgun (WGS) entry which is preliminary data.</text>
</comment>
<organism evidence="3 4">
    <name type="scientific">Rubripirellula amarantea</name>
    <dbReference type="NCBI Taxonomy" id="2527999"/>
    <lineage>
        <taxon>Bacteria</taxon>
        <taxon>Pseudomonadati</taxon>
        <taxon>Planctomycetota</taxon>
        <taxon>Planctomycetia</taxon>
        <taxon>Pirellulales</taxon>
        <taxon>Pirellulaceae</taxon>
        <taxon>Rubripirellula</taxon>
    </lineage>
</organism>
<dbReference type="Proteomes" id="UP000316598">
    <property type="component" value="Unassembled WGS sequence"/>
</dbReference>
<dbReference type="Pfam" id="PF02153">
    <property type="entry name" value="PDH_N"/>
    <property type="match status" value="1"/>
</dbReference>
<dbReference type="RefSeq" id="WP_146513746.1">
    <property type="nucleotide sequence ID" value="NZ_SJPI01000001.1"/>
</dbReference>
<sequence>MNKPHDDQQWPQRITIAGVGLLGGSVALAIRRARPSIHITGVVRDLTKGEQWIQAGILDVATDSLKEACRDCDCVVVATPVDRLAQIVIASAQASPEACLITDVGSTKREIVAAVGKVPTAAKKFVAAHPIAGSEKSGAEHSTASLFDQKTIVITPSEANDEEFLRRASEFWTLTGGRILTMSPDEHDVHLASVSHVPHLLSALVAKMVEGPAQELVGSGWQDITRVAAGDPEMWTAICAANRVAIIRELDRYITEASELREIIESAADDALQTWLTKAKNAKEQSRELR</sequence>
<dbReference type="OrthoDB" id="9802008at2"/>